<name>T1DGH3_9ZZZZ</name>
<gene>
    <name evidence="3" type="ORF">B1A_00346</name>
</gene>
<dbReference type="PANTHER" id="PTHR44858:SF1">
    <property type="entry name" value="UDP-N-ACETYLGLUCOSAMINE--PEPTIDE N-ACETYLGLUCOSAMINYLTRANSFERASE SPINDLY-RELATED"/>
    <property type="match status" value="1"/>
</dbReference>
<reference evidence="3" key="1">
    <citation type="submission" date="2013-08" db="EMBL/GenBank/DDBJ databases">
        <authorList>
            <person name="Mendez C."/>
            <person name="Richter M."/>
            <person name="Ferrer M."/>
            <person name="Sanchez J."/>
        </authorList>
    </citation>
    <scope>NUCLEOTIDE SEQUENCE</scope>
</reference>
<feature type="non-terminal residue" evidence="3">
    <location>
        <position position="1"/>
    </location>
</feature>
<dbReference type="SMART" id="SM00028">
    <property type="entry name" value="TPR"/>
    <property type="match status" value="2"/>
</dbReference>
<reference evidence="3" key="2">
    <citation type="journal article" date="2014" name="ISME J.">
        <title>Microbial stratification in low pH oxic and suboxic macroscopic growths along an acid mine drainage.</title>
        <authorList>
            <person name="Mendez-Garcia C."/>
            <person name="Mesa V."/>
            <person name="Sprenger R.R."/>
            <person name="Richter M."/>
            <person name="Diez M.S."/>
            <person name="Solano J."/>
            <person name="Bargiela R."/>
            <person name="Golyshina O.V."/>
            <person name="Manteca A."/>
            <person name="Ramos J.L."/>
            <person name="Gallego J.R."/>
            <person name="Llorente I."/>
            <person name="Martins Dos Santos V.A."/>
            <person name="Jensen O.N."/>
            <person name="Pelaez A.I."/>
            <person name="Sanchez J."/>
            <person name="Ferrer M."/>
        </authorList>
    </citation>
    <scope>NUCLEOTIDE SEQUENCE</scope>
</reference>
<dbReference type="PROSITE" id="PS50005">
    <property type="entry name" value="TPR"/>
    <property type="match status" value="1"/>
</dbReference>
<dbReference type="InterPro" id="IPR011990">
    <property type="entry name" value="TPR-like_helical_dom_sf"/>
</dbReference>
<dbReference type="SUPFAM" id="SSF48452">
    <property type="entry name" value="TPR-like"/>
    <property type="match status" value="1"/>
</dbReference>
<sequence length="193" mass="21267">TDMVAGEDFFLSHRIFVAYDQRKLYFTYSGGPVFDLGLPSSDWRHARAAAKARPHASVKAAADARGGIRYGQCGLAYAAQHEFRHALADLGRACRLEPRNAKCLYRLGTVFWQDSQPAAALRDFSAAIRLNPNDLKAHLARAQLQVARKDWPNPAAKAAAFTEVKADLDTVERLLPPESDVRLALSGLYDDIG</sequence>
<feature type="non-terminal residue" evidence="3">
    <location>
        <position position="193"/>
    </location>
</feature>
<dbReference type="Gene3D" id="1.25.40.10">
    <property type="entry name" value="Tetratricopeptide repeat domain"/>
    <property type="match status" value="1"/>
</dbReference>
<dbReference type="EMBL" id="AUZX01000267">
    <property type="protein sequence ID" value="EQD80950.1"/>
    <property type="molecule type" value="Genomic_DNA"/>
</dbReference>
<proteinExistence type="predicted"/>
<keyword evidence="1" id="KW-0677">Repeat</keyword>
<evidence type="ECO:0000256" key="1">
    <source>
        <dbReference type="ARBA" id="ARBA00022737"/>
    </source>
</evidence>
<comment type="caution">
    <text evidence="3">The sequence shown here is derived from an EMBL/GenBank/DDBJ whole genome shotgun (WGS) entry which is preliminary data.</text>
</comment>
<protein>
    <submittedName>
        <fullName evidence="3">Tetratricopeptide TPR_2 repeat protein</fullName>
    </submittedName>
</protein>
<dbReference type="AlphaFoldDB" id="T1DGH3"/>
<evidence type="ECO:0000313" key="3">
    <source>
        <dbReference type="EMBL" id="EQD80950.1"/>
    </source>
</evidence>
<accession>T1DGH3</accession>
<dbReference type="InterPro" id="IPR019734">
    <property type="entry name" value="TPR_rpt"/>
</dbReference>
<organism evidence="3">
    <name type="scientific">mine drainage metagenome</name>
    <dbReference type="NCBI Taxonomy" id="410659"/>
    <lineage>
        <taxon>unclassified sequences</taxon>
        <taxon>metagenomes</taxon>
        <taxon>ecological metagenomes</taxon>
    </lineage>
</organism>
<dbReference type="Pfam" id="PF13432">
    <property type="entry name" value="TPR_16"/>
    <property type="match status" value="1"/>
</dbReference>
<evidence type="ECO:0000256" key="2">
    <source>
        <dbReference type="ARBA" id="ARBA00022803"/>
    </source>
</evidence>
<dbReference type="InterPro" id="IPR050498">
    <property type="entry name" value="Ycf3"/>
</dbReference>
<keyword evidence="2" id="KW-0802">TPR repeat</keyword>
<dbReference type="PANTHER" id="PTHR44858">
    <property type="entry name" value="TETRATRICOPEPTIDE REPEAT PROTEIN 6"/>
    <property type="match status" value="1"/>
</dbReference>